<gene>
    <name evidence="1" type="ORF">METZ01_LOCUS145338</name>
</gene>
<dbReference type="AlphaFoldDB" id="A0A381ZTP8"/>
<dbReference type="EMBL" id="UINC01022574">
    <property type="protein sequence ID" value="SVA92484.1"/>
    <property type="molecule type" value="Genomic_DNA"/>
</dbReference>
<dbReference type="Gene3D" id="3.40.50.1010">
    <property type="entry name" value="5'-nuclease"/>
    <property type="match status" value="1"/>
</dbReference>
<protein>
    <recommendedName>
        <fullName evidence="2">VapC9 PIN-like domain-containing protein</fullName>
    </recommendedName>
</protein>
<name>A0A381ZTP8_9ZZZZ</name>
<dbReference type="InterPro" id="IPR029060">
    <property type="entry name" value="PIN-like_dom_sf"/>
</dbReference>
<feature type="non-terminal residue" evidence="1">
    <location>
        <position position="1"/>
    </location>
</feature>
<proteinExistence type="predicted"/>
<sequence length="88" mass="9878">VIPLVVLDELERLSKIPDKEQDIRKTLEFVRTLKTVPISGKVADYAITEHVKKRGGMVATIDKDLKNKIKRLGGSIMSFSNDKIVLES</sequence>
<accession>A0A381ZTP8</accession>
<reference evidence="1" key="1">
    <citation type="submission" date="2018-05" db="EMBL/GenBank/DDBJ databases">
        <authorList>
            <person name="Lanie J.A."/>
            <person name="Ng W.-L."/>
            <person name="Kazmierczak K.M."/>
            <person name="Andrzejewski T.M."/>
            <person name="Davidsen T.M."/>
            <person name="Wayne K.J."/>
            <person name="Tettelin H."/>
            <person name="Glass J.I."/>
            <person name="Rusch D."/>
            <person name="Podicherti R."/>
            <person name="Tsui H.-C.T."/>
            <person name="Winkler M.E."/>
        </authorList>
    </citation>
    <scope>NUCLEOTIDE SEQUENCE</scope>
</reference>
<organism evidence="1">
    <name type="scientific">marine metagenome</name>
    <dbReference type="NCBI Taxonomy" id="408172"/>
    <lineage>
        <taxon>unclassified sequences</taxon>
        <taxon>metagenomes</taxon>
        <taxon>ecological metagenomes</taxon>
    </lineage>
</organism>
<evidence type="ECO:0000313" key="1">
    <source>
        <dbReference type="EMBL" id="SVA92484.1"/>
    </source>
</evidence>
<dbReference type="SUPFAM" id="SSF88723">
    <property type="entry name" value="PIN domain-like"/>
    <property type="match status" value="1"/>
</dbReference>
<evidence type="ECO:0008006" key="2">
    <source>
        <dbReference type="Google" id="ProtNLM"/>
    </source>
</evidence>